<feature type="chain" id="PRO_5019072753" evidence="1">
    <location>
        <begin position="20"/>
        <end position="189"/>
    </location>
</feature>
<comment type="caution">
    <text evidence="2">The sequence shown here is derived from an EMBL/GenBank/DDBJ whole genome shotgun (WGS) entry which is preliminary data.</text>
</comment>
<dbReference type="STRING" id="1443111.Z949_2848"/>
<dbReference type="OrthoDB" id="7725378at2"/>
<gene>
    <name evidence="2" type="ORF">C8N30_0857</name>
</gene>
<keyword evidence="3" id="KW-1185">Reference proteome</keyword>
<proteinExistence type="predicted"/>
<name>A0A420DQ49_9RHOB</name>
<keyword evidence="1" id="KW-0732">Signal</keyword>
<dbReference type="Proteomes" id="UP000284407">
    <property type="component" value="Unassembled WGS sequence"/>
</dbReference>
<accession>A0A420DQ49</accession>
<reference evidence="2 3" key="1">
    <citation type="submission" date="2018-09" db="EMBL/GenBank/DDBJ databases">
        <title>Genomic Encyclopedia of Archaeal and Bacterial Type Strains, Phase II (KMG-II): from individual species to whole genera.</title>
        <authorList>
            <person name="Goeker M."/>
        </authorList>
    </citation>
    <scope>NUCLEOTIDE SEQUENCE [LARGE SCALE GENOMIC DNA]</scope>
    <source>
        <strain evidence="2 3">DSM 11458</strain>
    </source>
</reference>
<sequence length="189" mass="20357">MKHLLAPIVALALAHPATAQDFSDGSEAKSWSLYAEVPAKFDATVVDLLCHLTGDCPEDCGAGRRQMGLLRSADNVLILAMKNNQPAFTGAAVDLAPFCNQTVTVDGLLLEDEDLAAKNMYLVQTVTTADGTTQKANTWTQVWAMQNSEAAGEGPWFRRDPRVNAEIAKNGYLGLGLEADAAFIKELFE</sequence>
<evidence type="ECO:0000313" key="2">
    <source>
        <dbReference type="EMBL" id="RKE96300.1"/>
    </source>
</evidence>
<evidence type="ECO:0000313" key="3">
    <source>
        <dbReference type="Proteomes" id="UP000284407"/>
    </source>
</evidence>
<organism evidence="2 3">
    <name type="scientific">Sulfitobacter guttiformis</name>
    <dbReference type="NCBI Taxonomy" id="74349"/>
    <lineage>
        <taxon>Bacteria</taxon>
        <taxon>Pseudomonadati</taxon>
        <taxon>Pseudomonadota</taxon>
        <taxon>Alphaproteobacteria</taxon>
        <taxon>Rhodobacterales</taxon>
        <taxon>Roseobacteraceae</taxon>
        <taxon>Sulfitobacter</taxon>
    </lineage>
</organism>
<dbReference type="RefSeq" id="WP_025063246.1">
    <property type="nucleotide sequence ID" value="NZ_RAQK01000001.1"/>
</dbReference>
<evidence type="ECO:0000256" key="1">
    <source>
        <dbReference type="SAM" id="SignalP"/>
    </source>
</evidence>
<dbReference type="EMBL" id="RAQK01000001">
    <property type="protein sequence ID" value="RKE96300.1"/>
    <property type="molecule type" value="Genomic_DNA"/>
</dbReference>
<feature type="signal peptide" evidence="1">
    <location>
        <begin position="1"/>
        <end position="19"/>
    </location>
</feature>
<dbReference type="AlphaFoldDB" id="A0A420DQ49"/>
<protein>
    <submittedName>
        <fullName evidence="2">Uncharacterized protein</fullName>
    </submittedName>
</protein>